<comment type="caution">
    <text evidence="3">The sequence shown here is derived from an EMBL/GenBank/DDBJ whole genome shotgun (WGS) entry which is preliminary data.</text>
</comment>
<dbReference type="Gene3D" id="3.30.300.30">
    <property type="match status" value="1"/>
</dbReference>
<dbReference type="Gene3D" id="3.40.50.12780">
    <property type="entry name" value="N-terminal domain of ligase-like"/>
    <property type="match status" value="1"/>
</dbReference>
<keyword evidence="4" id="KW-1185">Reference proteome</keyword>
<name>S9VKG2_9TRYP</name>
<protein>
    <submittedName>
        <fullName evidence="3">Long-chain-fatty-acid-coA ligase protein</fullName>
    </submittedName>
</protein>
<evidence type="ECO:0000259" key="2">
    <source>
        <dbReference type="PROSITE" id="PS50042"/>
    </source>
</evidence>
<evidence type="ECO:0000313" key="3">
    <source>
        <dbReference type="EMBL" id="EPY23690.1"/>
    </source>
</evidence>
<dbReference type="FunFam" id="3.30.300.30:FF:000082">
    <property type="entry name" value="Putative long-chain-fatty-acid-CoA ligase"/>
    <property type="match status" value="1"/>
</dbReference>
<dbReference type="InterPro" id="IPR000595">
    <property type="entry name" value="cNMP-bd_dom"/>
</dbReference>
<gene>
    <name evidence="3" type="ORF">STCU_07550</name>
</gene>
<dbReference type="SUPFAM" id="SSF56801">
    <property type="entry name" value="Acetyl-CoA synthetase-like"/>
    <property type="match status" value="1"/>
</dbReference>
<evidence type="ECO:0000256" key="1">
    <source>
        <dbReference type="ARBA" id="ARBA00006432"/>
    </source>
</evidence>
<sequence>MFRCVRPLCARVPYATLFAHNMVLQRVFEAPADKVALRVELPGAPAADFTYGRLQRDVVALADTLAARRGALAAAAGGAPLDWLQAPRAPGVRSVFAQGERTPSCDVLQDTGFYTNAVMCGPGYAYAVALLGSWAVNQLATPMSVAQRYNDELMYVLEHSGARSIIGETKLLQEKFPAEYEPLYVRSAKDVTCVRKDSRSSGAFCAVTQSTFLVDSVYDWDSLMEERALACTRQAEKMELLSVEEIGIDGANDTLHTADDVARRIEAERAALRQKEKEHLISLLFEGHEAQNAYMDGTTECAADMLSFDSEKLSELNPVFRRWVEDPQTKPTKYDDCLMIYTSGTTARPKGAVHSHASVTNMVRVLQDAWEWRSTDSILHVLPVHHVHGLVNILLCSLASHARCVTTKFDDPARVAHRLEQGDITLFMAVPTIYTKIIAAVKDHFSPIEKTGFRKLCSERLRLMVSGSAALPIPTLEQFRELSGHTLLERYGMTEIGMGLSQPLRPVRDRIPGTVGAPLETVRAFVYRDGSASEVADGVDCAAGEAPRTAQFDEVGALAIASESLFDRYWNNPAATKGELRVGAQGTRYFDTGDTVGVTRRAGKAPNFTILGRSSVDIIKSRGYKLSALEIEAALLSRKDLFYEMAVVGSKDEVRGEAVVAIVALQPEAARARGVVYDPATNACESAALASEMRAVALQVLAPYQCPSRYIFVPEIPRNPTGKVNKKELKKALNLP</sequence>
<dbReference type="Proteomes" id="UP000015354">
    <property type="component" value="Unassembled WGS sequence"/>
</dbReference>
<dbReference type="Pfam" id="PF00501">
    <property type="entry name" value="AMP-binding"/>
    <property type="match status" value="1"/>
</dbReference>
<feature type="domain" description="Cyclic nucleotide-binding" evidence="2">
    <location>
        <begin position="598"/>
        <end position="661"/>
    </location>
</feature>
<dbReference type="GO" id="GO:0031956">
    <property type="term" value="F:medium-chain fatty acid-CoA ligase activity"/>
    <property type="evidence" value="ECO:0007669"/>
    <property type="project" value="TreeGrafter"/>
</dbReference>
<dbReference type="InterPro" id="IPR042099">
    <property type="entry name" value="ANL_N_sf"/>
</dbReference>
<organism evidence="3 4">
    <name type="scientific">Strigomonas culicis</name>
    <dbReference type="NCBI Taxonomy" id="28005"/>
    <lineage>
        <taxon>Eukaryota</taxon>
        <taxon>Discoba</taxon>
        <taxon>Euglenozoa</taxon>
        <taxon>Kinetoplastea</taxon>
        <taxon>Metakinetoplastina</taxon>
        <taxon>Trypanosomatida</taxon>
        <taxon>Trypanosomatidae</taxon>
        <taxon>Strigomonadinae</taxon>
        <taxon>Strigomonas</taxon>
    </lineage>
</organism>
<dbReference type="GO" id="GO:0006631">
    <property type="term" value="P:fatty acid metabolic process"/>
    <property type="evidence" value="ECO:0007669"/>
    <property type="project" value="TreeGrafter"/>
</dbReference>
<dbReference type="InterPro" id="IPR025110">
    <property type="entry name" value="AMP-bd_C"/>
</dbReference>
<reference evidence="3 4" key="1">
    <citation type="journal article" date="2013" name="PLoS ONE">
        <title>Predicting the Proteins of Angomonas deanei, Strigomonas culicis and Their Respective Endosymbionts Reveals New Aspects of the Trypanosomatidae Family.</title>
        <authorList>
            <person name="Motta M.C."/>
            <person name="Martins A.C."/>
            <person name="de Souza S.S."/>
            <person name="Catta-Preta C.M."/>
            <person name="Silva R."/>
            <person name="Klein C.C."/>
            <person name="de Almeida L.G."/>
            <person name="de Lima Cunha O."/>
            <person name="Ciapina L.P."/>
            <person name="Brocchi M."/>
            <person name="Colabardini A.C."/>
            <person name="de Araujo Lima B."/>
            <person name="Machado C.R."/>
            <person name="de Almeida Soares C.M."/>
            <person name="Probst C.M."/>
            <person name="de Menezes C.B."/>
            <person name="Thompson C.E."/>
            <person name="Bartholomeu D.C."/>
            <person name="Gradia D.F."/>
            <person name="Pavoni D.P."/>
            <person name="Grisard E.C."/>
            <person name="Fantinatti-Garboggini F."/>
            <person name="Marchini F.K."/>
            <person name="Rodrigues-Luiz G.F."/>
            <person name="Wagner G."/>
            <person name="Goldman G.H."/>
            <person name="Fietto J.L."/>
            <person name="Elias M.C."/>
            <person name="Goldman M.H."/>
            <person name="Sagot M.F."/>
            <person name="Pereira M."/>
            <person name="Stoco P.H."/>
            <person name="de Mendonca-Neto R.P."/>
            <person name="Teixeira S.M."/>
            <person name="Maciel T.E."/>
            <person name="de Oliveira Mendes T.A."/>
            <person name="Urmenyi T.P."/>
            <person name="de Souza W."/>
            <person name="Schenkman S."/>
            <person name="de Vasconcelos A.T."/>
        </authorList>
    </citation>
    <scope>NUCLEOTIDE SEQUENCE [LARGE SCALE GENOMIC DNA]</scope>
</reference>
<dbReference type="PROSITE" id="PS50042">
    <property type="entry name" value="CNMP_BINDING_3"/>
    <property type="match status" value="1"/>
</dbReference>
<dbReference type="OrthoDB" id="2962993at2759"/>
<dbReference type="InterPro" id="IPR045851">
    <property type="entry name" value="AMP-bd_C_sf"/>
</dbReference>
<proteinExistence type="inferred from homology"/>
<keyword evidence="3" id="KW-0436">Ligase</keyword>
<evidence type="ECO:0000313" key="4">
    <source>
        <dbReference type="Proteomes" id="UP000015354"/>
    </source>
</evidence>
<dbReference type="PANTHER" id="PTHR43201:SF8">
    <property type="entry name" value="ACYL-COA SYNTHETASE FAMILY MEMBER 3"/>
    <property type="match status" value="1"/>
</dbReference>
<dbReference type="EMBL" id="ATMH01007550">
    <property type="protein sequence ID" value="EPY23690.1"/>
    <property type="molecule type" value="Genomic_DNA"/>
</dbReference>
<dbReference type="PANTHER" id="PTHR43201">
    <property type="entry name" value="ACYL-COA SYNTHETASE"/>
    <property type="match status" value="1"/>
</dbReference>
<dbReference type="Pfam" id="PF13193">
    <property type="entry name" value="AMP-binding_C"/>
    <property type="match status" value="1"/>
</dbReference>
<comment type="similarity">
    <text evidence="1">Belongs to the ATP-dependent AMP-binding enzyme family.</text>
</comment>
<dbReference type="InterPro" id="IPR000873">
    <property type="entry name" value="AMP-dep_synth/lig_dom"/>
</dbReference>
<accession>S9VKG2</accession>
<dbReference type="AlphaFoldDB" id="S9VKG2"/>